<sequence length="61" mass="7112">MVWVIIFALITIGSVILALNKKKPVFLVVPFISVFLFMLVKIIMVPMPFWETIRFIFNLRG</sequence>
<keyword evidence="1" id="KW-0472">Membrane</keyword>
<dbReference type="Proteomes" id="UP000619534">
    <property type="component" value="Unassembled WGS sequence"/>
</dbReference>
<evidence type="ECO:0000256" key="1">
    <source>
        <dbReference type="SAM" id="Phobius"/>
    </source>
</evidence>
<evidence type="ECO:0000313" key="2">
    <source>
        <dbReference type="EMBL" id="GGC82059.1"/>
    </source>
</evidence>
<protein>
    <submittedName>
        <fullName evidence="2">Uncharacterized protein</fullName>
    </submittedName>
</protein>
<reference evidence="3" key="1">
    <citation type="journal article" date="2019" name="Int. J. Syst. Evol. Microbiol.">
        <title>The Global Catalogue of Microorganisms (GCM) 10K type strain sequencing project: providing services to taxonomists for standard genome sequencing and annotation.</title>
        <authorList>
            <consortium name="The Broad Institute Genomics Platform"/>
            <consortium name="The Broad Institute Genome Sequencing Center for Infectious Disease"/>
            <person name="Wu L."/>
            <person name="Ma J."/>
        </authorList>
    </citation>
    <scope>NUCLEOTIDE SEQUENCE [LARGE SCALE GENOMIC DNA]</scope>
    <source>
        <strain evidence="3">CCM 7282</strain>
    </source>
</reference>
<evidence type="ECO:0000313" key="3">
    <source>
        <dbReference type="Proteomes" id="UP000619534"/>
    </source>
</evidence>
<keyword evidence="3" id="KW-1185">Reference proteome</keyword>
<dbReference type="EMBL" id="BMCJ01000002">
    <property type="protein sequence ID" value="GGC82059.1"/>
    <property type="molecule type" value="Genomic_DNA"/>
</dbReference>
<proteinExistence type="predicted"/>
<keyword evidence="1" id="KW-0812">Transmembrane</keyword>
<feature type="transmembrane region" description="Helical" evidence="1">
    <location>
        <begin position="28"/>
        <end position="50"/>
    </location>
</feature>
<dbReference type="RefSeq" id="WP_062441053.1">
    <property type="nucleotide sequence ID" value="NZ_BMCJ01000002.1"/>
</dbReference>
<name>A0ABQ1NP84_9BACI</name>
<gene>
    <name evidence="2" type="ORF">GCM10007216_10740</name>
</gene>
<keyword evidence="1" id="KW-1133">Transmembrane helix</keyword>
<accession>A0ABQ1NP84</accession>
<organism evidence="2 3">
    <name type="scientific">Thalassobacillus devorans</name>
    <dbReference type="NCBI Taxonomy" id="279813"/>
    <lineage>
        <taxon>Bacteria</taxon>
        <taxon>Bacillati</taxon>
        <taxon>Bacillota</taxon>
        <taxon>Bacilli</taxon>
        <taxon>Bacillales</taxon>
        <taxon>Bacillaceae</taxon>
        <taxon>Thalassobacillus</taxon>
    </lineage>
</organism>
<comment type="caution">
    <text evidence="2">The sequence shown here is derived from an EMBL/GenBank/DDBJ whole genome shotgun (WGS) entry which is preliminary data.</text>
</comment>